<comment type="caution">
    <text evidence="9">The sequence shown here is derived from an EMBL/GenBank/DDBJ whole genome shotgun (WGS) entry which is preliminary data.</text>
</comment>
<feature type="domain" description="Mannitol dehydrogenase C-terminal" evidence="8">
    <location>
        <begin position="311"/>
        <end position="491"/>
    </location>
</feature>
<dbReference type="AlphaFoldDB" id="M2WB25"/>
<evidence type="ECO:0000256" key="2">
    <source>
        <dbReference type="ARBA" id="ARBA00012939"/>
    </source>
</evidence>
<dbReference type="EMBL" id="ANHZ02000024">
    <property type="protein sequence ID" value="EME35682.1"/>
    <property type="molecule type" value="Genomic_DNA"/>
</dbReference>
<dbReference type="RefSeq" id="WP_006215635.1">
    <property type="nucleotide sequence ID" value="NZ_ANHZ02000024.1"/>
</dbReference>
<dbReference type="Proteomes" id="UP000009877">
    <property type="component" value="Unassembled WGS sequence"/>
</dbReference>
<reference evidence="9 10" key="1">
    <citation type="journal article" date="2014" name="Genome Announc.">
        <title>Draft Genome Sequence of Kocuria palustris PEL.</title>
        <authorList>
            <person name="Sharma G."/>
            <person name="Khatri I."/>
            <person name="Subramanian S."/>
        </authorList>
    </citation>
    <scope>NUCLEOTIDE SEQUENCE [LARGE SCALE GENOMIC DNA]</scope>
    <source>
        <strain evidence="9 10">PEL</strain>
    </source>
</reference>
<evidence type="ECO:0000256" key="6">
    <source>
        <dbReference type="ARBA" id="ARBA00048615"/>
    </source>
</evidence>
<dbReference type="InterPro" id="IPR008927">
    <property type="entry name" value="6-PGluconate_DH-like_C_sf"/>
</dbReference>
<dbReference type="InterPro" id="IPR036291">
    <property type="entry name" value="NAD(P)-bd_dom_sf"/>
</dbReference>
<gene>
    <name evidence="9" type="ORF">C884_01409</name>
</gene>
<evidence type="ECO:0000313" key="9">
    <source>
        <dbReference type="EMBL" id="EME35682.1"/>
    </source>
</evidence>
<keyword evidence="10" id="KW-1185">Reference proteome</keyword>
<keyword evidence="4" id="KW-0560">Oxidoreductase</keyword>
<dbReference type="InterPro" id="IPR050988">
    <property type="entry name" value="Mannitol_DH/Oxidoreductase"/>
</dbReference>
<keyword evidence="5" id="KW-0520">NAD</keyword>
<dbReference type="PROSITE" id="PS00974">
    <property type="entry name" value="MANNITOL_DHGENASE"/>
    <property type="match status" value="1"/>
</dbReference>
<protein>
    <recommendedName>
        <fullName evidence="3">Mannitol-1-phosphate 5-dehydrogenase</fullName>
        <ecNumber evidence="2">1.1.1.17</ecNumber>
    </recommendedName>
</protein>
<evidence type="ECO:0000259" key="8">
    <source>
        <dbReference type="Pfam" id="PF08125"/>
    </source>
</evidence>
<evidence type="ECO:0000256" key="5">
    <source>
        <dbReference type="ARBA" id="ARBA00023027"/>
    </source>
</evidence>
<evidence type="ECO:0000256" key="4">
    <source>
        <dbReference type="ARBA" id="ARBA00023002"/>
    </source>
</evidence>
<dbReference type="STRING" id="71999.KPaMU14_00795"/>
<organism evidence="9 10">
    <name type="scientific">Kocuria palustris PEL</name>
    <dbReference type="NCBI Taxonomy" id="1236550"/>
    <lineage>
        <taxon>Bacteria</taxon>
        <taxon>Bacillati</taxon>
        <taxon>Actinomycetota</taxon>
        <taxon>Actinomycetes</taxon>
        <taxon>Micrococcales</taxon>
        <taxon>Micrococcaceae</taxon>
        <taxon>Kocuria</taxon>
    </lineage>
</organism>
<dbReference type="SUPFAM" id="SSF51735">
    <property type="entry name" value="NAD(P)-binding Rossmann-fold domains"/>
    <property type="match status" value="1"/>
</dbReference>
<accession>M2WB25</accession>
<evidence type="ECO:0000259" key="7">
    <source>
        <dbReference type="Pfam" id="PF01232"/>
    </source>
</evidence>
<dbReference type="InterPro" id="IPR023027">
    <property type="entry name" value="Mannitol_DH_CS"/>
</dbReference>
<dbReference type="PRINTS" id="PR00084">
    <property type="entry name" value="MTLDHDRGNASE"/>
</dbReference>
<dbReference type="GO" id="GO:0008926">
    <property type="term" value="F:mannitol-1-phosphate 5-dehydrogenase activity"/>
    <property type="evidence" value="ECO:0007669"/>
    <property type="project" value="UniProtKB-EC"/>
</dbReference>
<dbReference type="SUPFAM" id="SSF48179">
    <property type="entry name" value="6-phosphogluconate dehydrogenase C-terminal domain-like"/>
    <property type="match status" value="1"/>
</dbReference>
<dbReference type="InterPro" id="IPR013118">
    <property type="entry name" value="Mannitol_DH_C"/>
</dbReference>
<feature type="domain" description="Mannitol dehydrogenase N-terminal" evidence="7">
    <location>
        <begin position="41"/>
        <end position="288"/>
    </location>
</feature>
<dbReference type="Pfam" id="PF08125">
    <property type="entry name" value="Mannitol_dh_C"/>
    <property type="match status" value="1"/>
</dbReference>
<comment type="catalytic activity">
    <reaction evidence="6">
        <text>D-mannitol 1-phosphate + NAD(+) = beta-D-fructose 6-phosphate + NADH + H(+)</text>
        <dbReference type="Rhea" id="RHEA:19661"/>
        <dbReference type="ChEBI" id="CHEBI:15378"/>
        <dbReference type="ChEBI" id="CHEBI:57540"/>
        <dbReference type="ChEBI" id="CHEBI:57634"/>
        <dbReference type="ChEBI" id="CHEBI:57945"/>
        <dbReference type="ChEBI" id="CHEBI:61381"/>
        <dbReference type="EC" id="1.1.1.17"/>
    </reaction>
</comment>
<dbReference type="PANTHER" id="PTHR43362">
    <property type="entry name" value="MANNITOL DEHYDROGENASE DSF1-RELATED"/>
    <property type="match status" value="1"/>
</dbReference>
<evidence type="ECO:0000256" key="3">
    <source>
        <dbReference type="ARBA" id="ARBA00016219"/>
    </source>
</evidence>
<evidence type="ECO:0000313" key="10">
    <source>
        <dbReference type="Proteomes" id="UP000009877"/>
    </source>
</evidence>
<dbReference type="EC" id="1.1.1.17" evidence="2"/>
<dbReference type="GO" id="GO:0019594">
    <property type="term" value="P:mannitol metabolic process"/>
    <property type="evidence" value="ECO:0007669"/>
    <property type="project" value="InterPro"/>
</dbReference>
<dbReference type="Gene3D" id="3.40.50.720">
    <property type="entry name" value="NAD(P)-binding Rossmann-like Domain"/>
    <property type="match status" value="1"/>
</dbReference>
<dbReference type="PANTHER" id="PTHR43362:SF1">
    <property type="entry name" value="MANNITOL DEHYDROGENASE 2-RELATED"/>
    <property type="match status" value="1"/>
</dbReference>
<name>M2WB25_9MICC</name>
<proteinExistence type="inferred from homology"/>
<dbReference type="InterPro" id="IPR013328">
    <property type="entry name" value="6PGD_dom2"/>
</dbReference>
<sequence length="520" mass="56822">MPADTVSPAPSSEPAQRLADASLPGTQAELPAYDRSGLSTGIVHIGVGGFHRAHQAVVMDDLLAQGGHDSWAITGLGALAGDSRMRDALNDQDGLYTLAVKHPDGHRDNRVIGSIRTMAVAPEDPAGAVELMADPATRIVSLTITEGGYNFNQATGLFDETTPAVAHDLEVLRGSGEGELRSVFGLVVDALRVRRERTTAPFTVMSCDNIQGNGDTAALQFVAFAELVDPELAAWIRENVPFPNSMVDRITPVTTDADRENVLADTGRVDAWPVVCEPFFQWVLEDHFVPGPDGAPGRPAFEKAGVQLVEDVEPYELMKLRLLNASHQALCYPGRLAGLEYAHEVCSDPLYVAYLLAYMELEATPTLREVPGVDLDDYRRTLIERFANPEIRDTLARLCAEASDRIPKWLVPVIRENLEAGRPVELSATIVASWARYAEGADENDRPFEIVDPRRDAVIEAASHHDEDELSFLRNEELFGDLAQQEAFTEPYLRALRGFRSRGARATLKEVLEVVGRPAA</sequence>
<dbReference type="InterPro" id="IPR013131">
    <property type="entry name" value="Mannitol_DH_N"/>
</dbReference>
<comment type="similarity">
    <text evidence="1">Belongs to the mannitol dehydrogenase family.</text>
</comment>
<evidence type="ECO:0000256" key="1">
    <source>
        <dbReference type="ARBA" id="ARBA00006541"/>
    </source>
</evidence>
<dbReference type="InterPro" id="IPR000669">
    <property type="entry name" value="Mannitol_DH"/>
</dbReference>
<dbReference type="Gene3D" id="1.10.1040.10">
    <property type="entry name" value="N-(1-d-carboxylethyl)-l-norvaline Dehydrogenase, domain 2"/>
    <property type="match status" value="1"/>
</dbReference>
<dbReference type="Pfam" id="PF01232">
    <property type="entry name" value="Mannitol_dh"/>
    <property type="match status" value="1"/>
</dbReference>